<protein>
    <submittedName>
        <fullName evidence="1">Uncharacterized protein</fullName>
    </submittedName>
</protein>
<dbReference type="EMBL" id="QMNG01000026">
    <property type="protein sequence ID" value="RLC36824.1"/>
    <property type="molecule type" value="Genomic_DNA"/>
</dbReference>
<reference evidence="1 2" key="1">
    <citation type="submission" date="2018-06" db="EMBL/GenBank/DDBJ databases">
        <title>Extensive metabolic versatility and redundancy in microbially diverse, dynamic hydrothermal sediments.</title>
        <authorList>
            <person name="Dombrowski N."/>
            <person name="Teske A."/>
            <person name="Baker B.J."/>
        </authorList>
    </citation>
    <scope>NUCLEOTIDE SEQUENCE [LARGE SCALE GENOMIC DNA]</scope>
    <source>
        <strain evidence="1">B79_G16</strain>
    </source>
</reference>
<name>A0A420ZC41_UNCK3</name>
<dbReference type="Proteomes" id="UP000281261">
    <property type="component" value="Unassembled WGS sequence"/>
</dbReference>
<dbReference type="AlphaFoldDB" id="A0A420ZC41"/>
<organism evidence="1 2">
    <name type="scientific">candidate division Kazan bacterium</name>
    <dbReference type="NCBI Taxonomy" id="2202143"/>
    <lineage>
        <taxon>Bacteria</taxon>
        <taxon>Bacteria division Kazan-3B-28</taxon>
    </lineage>
</organism>
<evidence type="ECO:0000313" key="2">
    <source>
        <dbReference type="Proteomes" id="UP000281261"/>
    </source>
</evidence>
<comment type="caution">
    <text evidence="1">The sequence shown here is derived from an EMBL/GenBank/DDBJ whole genome shotgun (WGS) entry which is preliminary data.</text>
</comment>
<gene>
    <name evidence="1" type="ORF">DRH29_03690</name>
</gene>
<accession>A0A420ZC41</accession>
<proteinExistence type="predicted"/>
<sequence length="98" mass="11583">MREETLLDMESFRVVREEGGVELDEGGSSYLCIEDGDLLLEIYLHKDYPKILIDLFNPVIFNDYYAAGYITEDDLEWLKEVLPLLWIEWDLFWEVSAD</sequence>
<evidence type="ECO:0000313" key="1">
    <source>
        <dbReference type="EMBL" id="RLC36824.1"/>
    </source>
</evidence>